<evidence type="ECO:0000256" key="4">
    <source>
        <dbReference type="ARBA" id="ARBA00022691"/>
    </source>
</evidence>
<dbReference type="Gene3D" id="3.40.50.150">
    <property type="entry name" value="Vaccinia Virus protein VP39"/>
    <property type="match status" value="1"/>
</dbReference>
<evidence type="ECO:0000256" key="1">
    <source>
        <dbReference type="ARBA" id="ARBA00022428"/>
    </source>
</evidence>
<dbReference type="GO" id="GO:0009234">
    <property type="term" value="P:menaquinone biosynthetic process"/>
    <property type="evidence" value="ECO:0007669"/>
    <property type="project" value="UniProtKB-KW"/>
</dbReference>
<dbReference type="Pfam" id="PF01209">
    <property type="entry name" value="Ubie_methyltran"/>
    <property type="match status" value="1"/>
</dbReference>
<dbReference type="PANTHER" id="PTHR43591:SF24">
    <property type="entry name" value="2-METHOXY-6-POLYPRENYL-1,4-BENZOQUINOL METHYLASE, MITOCHONDRIAL"/>
    <property type="match status" value="1"/>
</dbReference>
<keyword evidence="3 5" id="KW-0808">Transferase</keyword>
<dbReference type="PROSITE" id="PS51608">
    <property type="entry name" value="SAM_MT_UBIE"/>
    <property type="match status" value="1"/>
</dbReference>
<evidence type="ECO:0000256" key="3">
    <source>
        <dbReference type="ARBA" id="ARBA00022679"/>
    </source>
</evidence>
<reference evidence="5" key="1">
    <citation type="submission" date="2019-02" db="EMBL/GenBank/DDBJ databases">
        <authorList>
            <person name="Gruber-Vodicka R. H."/>
            <person name="Seah K. B. B."/>
        </authorList>
    </citation>
    <scope>NUCLEOTIDE SEQUENCE</scope>
    <source>
        <strain evidence="6">BECK_S1320</strain>
        <strain evidence="5">BECK_S1321</strain>
    </source>
</reference>
<gene>
    <name evidence="6" type="ORF">BECKSD772E_GA0070983_107219</name>
    <name evidence="5" type="ORF">BECKSD772F_GA0070984_107019</name>
</gene>
<dbReference type="PANTHER" id="PTHR43591">
    <property type="entry name" value="METHYLTRANSFERASE"/>
    <property type="match status" value="1"/>
</dbReference>
<dbReference type="EMBL" id="CAADFU010000072">
    <property type="protein sequence ID" value="VFK46401.1"/>
    <property type="molecule type" value="Genomic_DNA"/>
</dbReference>
<protein>
    <submittedName>
        <fullName evidence="5">Demethylmenaquinone methyltransferase</fullName>
    </submittedName>
</protein>
<evidence type="ECO:0000256" key="2">
    <source>
        <dbReference type="ARBA" id="ARBA00022603"/>
    </source>
</evidence>
<evidence type="ECO:0000313" key="5">
    <source>
        <dbReference type="EMBL" id="VFK40763.1"/>
    </source>
</evidence>
<dbReference type="InterPro" id="IPR029063">
    <property type="entry name" value="SAM-dependent_MTases_sf"/>
</dbReference>
<accession>A0A450YH03</accession>
<dbReference type="SUPFAM" id="SSF53335">
    <property type="entry name" value="S-adenosyl-L-methionine-dependent methyltransferases"/>
    <property type="match status" value="1"/>
</dbReference>
<sequence>MSQSLGSKRHAITDKRLLNEKSFAEAWYRWAPKQRVFLDGVTQSMLRVAQIQPGIKILDLASGPGNPALQFAEAVTPSGMVTATDISPDMVASAQRGANQLGLSNMKFRVADADALPFDTDSFDRITCRFGIMYFSDTQRALSEVMRVCKPGGRAVFVSWGPEEQPFFASTHGIVSKYMQVPLRPDAPDTFAFAQPGLLQQALDNAGFKNVNEEALTIEMLWPGSPADLWKFFQEVTASFAEMKQSLSPGNWQHVTNEVKTALSVYARDEHVCLSGMVNLALGIVPATNEK</sequence>
<dbReference type="GO" id="GO:0008168">
    <property type="term" value="F:methyltransferase activity"/>
    <property type="evidence" value="ECO:0007669"/>
    <property type="project" value="UniProtKB-KW"/>
</dbReference>
<dbReference type="CDD" id="cd02440">
    <property type="entry name" value="AdoMet_MTases"/>
    <property type="match status" value="1"/>
</dbReference>
<keyword evidence="4" id="KW-0949">S-adenosyl-L-methionine</keyword>
<dbReference type="InterPro" id="IPR004033">
    <property type="entry name" value="UbiE/COQ5_MeTrFase"/>
</dbReference>
<evidence type="ECO:0000313" key="6">
    <source>
        <dbReference type="EMBL" id="VFK46401.1"/>
    </source>
</evidence>
<dbReference type="GO" id="GO:0032259">
    <property type="term" value="P:methylation"/>
    <property type="evidence" value="ECO:0007669"/>
    <property type="project" value="UniProtKB-KW"/>
</dbReference>
<dbReference type="AlphaFoldDB" id="A0A450YH03"/>
<proteinExistence type="predicted"/>
<keyword evidence="1" id="KW-0474">Menaquinone biosynthesis</keyword>
<name>A0A450YH03_9GAMM</name>
<dbReference type="EMBL" id="CAADFR010000070">
    <property type="protein sequence ID" value="VFK40763.1"/>
    <property type="molecule type" value="Genomic_DNA"/>
</dbReference>
<keyword evidence="2 5" id="KW-0489">Methyltransferase</keyword>
<organism evidence="5">
    <name type="scientific">Candidatus Kentrum sp. SD</name>
    <dbReference type="NCBI Taxonomy" id="2126332"/>
    <lineage>
        <taxon>Bacteria</taxon>
        <taxon>Pseudomonadati</taxon>
        <taxon>Pseudomonadota</taxon>
        <taxon>Gammaproteobacteria</taxon>
        <taxon>Candidatus Kentrum</taxon>
    </lineage>
</organism>